<evidence type="ECO:0000256" key="2">
    <source>
        <dbReference type="SAM" id="Phobius"/>
    </source>
</evidence>
<dbReference type="GO" id="GO:0016787">
    <property type="term" value="F:hydrolase activity"/>
    <property type="evidence" value="ECO:0007669"/>
    <property type="project" value="UniProtKB-KW"/>
</dbReference>
<gene>
    <name evidence="3" type="ORF">BSZ32_05410</name>
</gene>
<keyword evidence="2" id="KW-1133">Transmembrane helix</keyword>
<dbReference type="InterPro" id="IPR032342">
    <property type="entry name" value="DUF4861"/>
</dbReference>
<dbReference type="InterPro" id="IPR012341">
    <property type="entry name" value="6hp_glycosidase-like_sf"/>
</dbReference>
<dbReference type="GO" id="GO:0005975">
    <property type="term" value="P:carbohydrate metabolic process"/>
    <property type="evidence" value="ECO:0007669"/>
    <property type="project" value="InterPro"/>
</dbReference>
<proteinExistence type="predicted"/>
<sequence>MGTFQLSLARNSYFFVDVAVYSLFMKLPYIALAVVQFCVGLQASDLAVIKVIQESDAFSPTQDLASIDKVTRAVADWQIANPYKQPDWDWTEAALWTGLTAHADITGDKKYEDYLKNISAGIEFKLGPRKGFGDDHCVGQLHLWNYLRDEKSQQLTATYDVMSDYVNRPHDEDLLWVNQISMREWAWCDALYMSPPTLAALYSATGEDRFLDAMDGLWWKTTDYLYNTEEDLFFRDSRYFKSKEDNGANMYWSRGNGWVFAGLCHVMQHMPDDYPSRPKYVALFKEMAAKLKSLQLADGSWRASLLDPDSYTAPESSGTAFFAYGFMWGVNNGILSEEEYQPSVMRAWRRLVKNVHGDGKLGYVQPIGENPKKVNFDMTAVYGVGGFLQLGCELRTYLILQGSQQASISATNASSRVRLNEVVTVSWDVVSNKLPMANVTNIGVRDTVRGHFLPVQVVDEDRDGKPDALLFSSDFTPNEKRKFQLLAFGENRPSYGENQLTARFVPERKDDFAWENDRVAFRVYGPALAAENARGGVDVWTKSVRTPVVNTWYKNDDYHSDNGTGLDGYKVGSGLGCGGLGYLDASGKLFTSPVFESYKVLESGPVRLKFELKYGAVEIGEAKITEKRTITMNAGSHAFHVSSRFSVEGDSKGIRPVAGLAVRKPKSKPAAFSGSFLGYWDPVMSDGGNGHIGTFILSQKGAPLNYKTNKNHILKVLSTNLNKPVGYHAGAIWSKAESVEKKSFDNSLYELSHIVTNPIAVK</sequence>
<dbReference type="Proteomes" id="UP000239907">
    <property type="component" value="Unassembled WGS sequence"/>
</dbReference>
<feature type="transmembrane region" description="Helical" evidence="2">
    <location>
        <begin position="12"/>
        <end position="35"/>
    </location>
</feature>
<evidence type="ECO:0000313" key="3">
    <source>
        <dbReference type="EMBL" id="PQJ27993.1"/>
    </source>
</evidence>
<name>A0A2S7U1D6_9BACT</name>
<dbReference type="Pfam" id="PF07470">
    <property type="entry name" value="Glyco_hydro_88"/>
    <property type="match status" value="1"/>
</dbReference>
<dbReference type="Gene3D" id="1.50.10.10">
    <property type="match status" value="1"/>
</dbReference>
<dbReference type="InterPro" id="IPR010905">
    <property type="entry name" value="Glyco_hydro_88"/>
</dbReference>
<dbReference type="PANTHER" id="PTHR33886">
    <property type="entry name" value="UNSATURATED RHAMNOGALACTURONAN HYDROLASE (EUROFUNG)"/>
    <property type="match status" value="1"/>
</dbReference>
<dbReference type="InterPro" id="IPR008928">
    <property type="entry name" value="6-hairpin_glycosidase_sf"/>
</dbReference>
<evidence type="ECO:0000256" key="1">
    <source>
        <dbReference type="ARBA" id="ARBA00022801"/>
    </source>
</evidence>
<keyword evidence="2" id="KW-0472">Membrane</keyword>
<reference evidence="3 4" key="1">
    <citation type="submission" date="2016-12" db="EMBL/GenBank/DDBJ databases">
        <title>Study of bacterial adaptation to deep sea.</title>
        <authorList>
            <person name="Song J."/>
            <person name="Yoshizawa S."/>
            <person name="Kogure K."/>
        </authorList>
    </citation>
    <scope>NUCLEOTIDE SEQUENCE [LARGE SCALE GENOMIC DNA]</scope>
    <source>
        <strain evidence="3 4">SAORIC-165</strain>
    </source>
</reference>
<protein>
    <recommendedName>
        <fullName evidence="5">Glycosyl hydrolase family 88</fullName>
    </recommendedName>
</protein>
<dbReference type="AlphaFoldDB" id="A0A2S7U1D6"/>
<dbReference type="EMBL" id="MQWA01000001">
    <property type="protein sequence ID" value="PQJ27993.1"/>
    <property type="molecule type" value="Genomic_DNA"/>
</dbReference>
<organism evidence="3 4">
    <name type="scientific">Rubritalea profundi</name>
    <dbReference type="NCBI Taxonomy" id="1658618"/>
    <lineage>
        <taxon>Bacteria</taxon>
        <taxon>Pseudomonadati</taxon>
        <taxon>Verrucomicrobiota</taxon>
        <taxon>Verrucomicrobiia</taxon>
        <taxon>Verrucomicrobiales</taxon>
        <taxon>Rubritaleaceae</taxon>
        <taxon>Rubritalea</taxon>
    </lineage>
</organism>
<evidence type="ECO:0000313" key="4">
    <source>
        <dbReference type="Proteomes" id="UP000239907"/>
    </source>
</evidence>
<keyword evidence="4" id="KW-1185">Reference proteome</keyword>
<evidence type="ECO:0008006" key="5">
    <source>
        <dbReference type="Google" id="ProtNLM"/>
    </source>
</evidence>
<comment type="caution">
    <text evidence="3">The sequence shown here is derived from an EMBL/GenBank/DDBJ whole genome shotgun (WGS) entry which is preliminary data.</text>
</comment>
<dbReference type="SUPFAM" id="SSF48208">
    <property type="entry name" value="Six-hairpin glycosidases"/>
    <property type="match status" value="1"/>
</dbReference>
<dbReference type="OrthoDB" id="258246at2"/>
<dbReference type="PANTHER" id="PTHR33886:SF8">
    <property type="entry name" value="UNSATURATED RHAMNOGALACTURONAN HYDROLASE (EUROFUNG)"/>
    <property type="match status" value="1"/>
</dbReference>
<keyword evidence="2" id="KW-0812">Transmembrane</keyword>
<dbReference type="InterPro" id="IPR052043">
    <property type="entry name" value="PolySaccharide_Degr_Enz"/>
</dbReference>
<accession>A0A2S7U1D6</accession>
<dbReference type="Pfam" id="PF16153">
    <property type="entry name" value="DUF4861"/>
    <property type="match status" value="1"/>
</dbReference>
<keyword evidence="1" id="KW-0378">Hydrolase</keyword>